<organism evidence="2 3">
    <name type="scientific">Cudoniella acicularis</name>
    <dbReference type="NCBI Taxonomy" id="354080"/>
    <lineage>
        <taxon>Eukaryota</taxon>
        <taxon>Fungi</taxon>
        <taxon>Dikarya</taxon>
        <taxon>Ascomycota</taxon>
        <taxon>Pezizomycotina</taxon>
        <taxon>Leotiomycetes</taxon>
        <taxon>Helotiales</taxon>
        <taxon>Tricladiaceae</taxon>
        <taxon>Cudoniella</taxon>
    </lineage>
</organism>
<feature type="compositionally biased region" description="Polar residues" evidence="1">
    <location>
        <begin position="162"/>
        <end position="194"/>
    </location>
</feature>
<reference evidence="2 3" key="1">
    <citation type="submission" date="2020-03" db="EMBL/GenBank/DDBJ databases">
        <title>Draft Genome Sequence of Cudoniella acicularis.</title>
        <authorList>
            <person name="Buettner E."/>
            <person name="Kellner H."/>
        </authorList>
    </citation>
    <scope>NUCLEOTIDE SEQUENCE [LARGE SCALE GENOMIC DNA]</scope>
    <source>
        <strain evidence="2 3">DSM 108380</strain>
    </source>
</reference>
<dbReference type="AlphaFoldDB" id="A0A8H4W7A0"/>
<comment type="caution">
    <text evidence="2">The sequence shown here is derived from an EMBL/GenBank/DDBJ whole genome shotgun (WGS) entry which is preliminary data.</text>
</comment>
<accession>A0A8H4W7A0</accession>
<dbReference type="PANTHER" id="PTHR33481:SF1">
    <property type="entry name" value="ENDONUCLEASE_EXONUCLEASE_PHOSPHATASE DOMAIN-CONTAINING PROTEIN-RELATED"/>
    <property type="match status" value="1"/>
</dbReference>
<gene>
    <name evidence="2" type="ORF">G7Y89_g2099</name>
</gene>
<evidence type="ECO:0000256" key="1">
    <source>
        <dbReference type="SAM" id="MobiDB-lite"/>
    </source>
</evidence>
<keyword evidence="3" id="KW-1185">Reference proteome</keyword>
<dbReference type="EMBL" id="JAAMPI010000089">
    <property type="protein sequence ID" value="KAF4635981.1"/>
    <property type="molecule type" value="Genomic_DNA"/>
</dbReference>
<name>A0A8H4W7A0_9HELO</name>
<evidence type="ECO:0000313" key="2">
    <source>
        <dbReference type="EMBL" id="KAF4635981.1"/>
    </source>
</evidence>
<proteinExistence type="predicted"/>
<dbReference type="PANTHER" id="PTHR33481">
    <property type="entry name" value="REVERSE TRANSCRIPTASE"/>
    <property type="match status" value="1"/>
</dbReference>
<sequence>MNIMSLNRSLRKILGVFKTTPIIPIELESALPPPNIRLNNSIRRYAFRAPKLPPTHPIPAKITKSRLRDDKIDIIKALPDIIEAPLDILEEDELSISQYHQPADLTNHEPDITRAVKRLNTTRDQNLKNLTDSTEIVVQTPFLEELALRHVTIEDQTIEDPPTNQRGENREPANQNQEAKTTKTPPTYVNRTYL</sequence>
<feature type="region of interest" description="Disordered" evidence="1">
    <location>
        <begin position="153"/>
        <end position="194"/>
    </location>
</feature>
<dbReference type="OrthoDB" id="3527090at2759"/>
<evidence type="ECO:0000313" key="3">
    <source>
        <dbReference type="Proteomes" id="UP000566819"/>
    </source>
</evidence>
<protein>
    <submittedName>
        <fullName evidence="2">Uncharacterized protein</fullName>
    </submittedName>
</protein>
<dbReference type="Proteomes" id="UP000566819">
    <property type="component" value="Unassembled WGS sequence"/>
</dbReference>